<reference evidence="4" key="1">
    <citation type="journal article" date="2014" name="Proc. Natl. Acad. Sci. U.S.A.">
        <title>Extensive sampling of basidiomycete genomes demonstrates inadequacy of the white-rot/brown-rot paradigm for wood decay fungi.</title>
        <authorList>
            <person name="Riley R."/>
            <person name="Salamov A.A."/>
            <person name="Brown D.W."/>
            <person name="Nagy L.G."/>
            <person name="Floudas D."/>
            <person name="Held B.W."/>
            <person name="Levasseur A."/>
            <person name="Lombard V."/>
            <person name="Morin E."/>
            <person name="Otillar R."/>
            <person name="Lindquist E.A."/>
            <person name="Sun H."/>
            <person name="LaButti K.M."/>
            <person name="Schmutz J."/>
            <person name="Jabbour D."/>
            <person name="Luo H."/>
            <person name="Baker S.E."/>
            <person name="Pisabarro A.G."/>
            <person name="Walton J.D."/>
            <person name="Blanchette R.A."/>
            <person name="Henrissat B."/>
            <person name="Martin F."/>
            <person name="Cullen D."/>
            <person name="Hibbett D.S."/>
            <person name="Grigoriev I.V."/>
        </authorList>
    </citation>
    <scope>NUCLEOTIDE SEQUENCE [LARGE SCALE GENOMIC DNA]</scope>
    <source>
        <strain evidence="4">MUCL 33604</strain>
    </source>
</reference>
<dbReference type="AlphaFoldDB" id="A0A067PVC7"/>
<accession>A0A067PVC7</accession>
<name>A0A067PVC7_9AGAM</name>
<feature type="region of interest" description="Disordered" evidence="1">
    <location>
        <begin position="240"/>
        <end position="259"/>
    </location>
</feature>
<dbReference type="PANTHER" id="PTHR34826">
    <property type="entry name" value="UPF0590 PROTEIN C409.17C"/>
    <property type="match status" value="1"/>
</dbReference>
<sequence length="368" mass="40584">MAPRLRVLAGPSLQALEPISVNSDTPHRISSDAFDGQVIAYIKGFPDIDGKVLQHEYFERDERKGVTWSIQVQGRFLQPHSADDIMFGNTFDRPLKLPWGTSAALTFMKFIDPTLTHDLVSKTKPWALSPLISTMPYFSHSRAPTPPASFPLPSHRSIQDDTSQLVLSSKSLAEMDPSPTVSDHSSSYSTMSTRSPSTSSSRSSSSSSVPTVASTSSAMSSRSSLSSTFSAFSSSSKLSTSKAEKKEKKSRSTVRKSHLDFSTPNERRSYFAQVDHRNEIVFGPEDTITTDFCYGFLEFSPTLALRLPGGMSFDLMRYWDGQPVRFVCCERKKTSSKSDDADDTPWGRVLWCVAIVLADDDDLEGGAN</sequence>
<proteinExistence type="predicted"/>
<evidence type="ECO:0000259" key="2">
    <source>
        <dbReference type="Pfam" id="PF08588"/>
    </source>
</evidence>
<dbReference type="InterPro" id="IPR013897">
    <property type="entry name" value="Duc1"/>
</dbReference>
<dbReference type="HOGENOM" id="CLU_047849_1_1_1"/>
<protein>
    <recommendedName>
        <fullName evidence="2">Domain of unknown function at the cortex 1 domain-containing protein</fullName>
    </recommendedName>
</protein>
<dbReference type="Pfam" id="PF08588">
    <property type="entry name" value="Duc1"/>
    <property type="match status" value="1"/>
</dbReference>
<dbReference type="Proteomes" id="UP000027265">
    <property type="component" value="Unassembled WGS sequence"/>
</dbReference>
<evidence type="ECO:0000313" key="3">
    <source>
        <dbReference type="EMBL" id="KDQ58778.1"/>
    </source>
</evidence>
<dbReference type="InParanoid" id="A0A067PVC7"/>
<keyword evidence="4" id="KW-1185">Reference proteome</keyword>
<gene>
    <name evidence="3" type="ORF">JAAARDRAFT_34633</name>
</gene>
<dbReference type="STRING" id="933084.A0A067PVC7"/>
<dbReference type="OrthoDB" id="2119945at2759"/>
<feature type="compositionally biased region" description="Low complexity" evidence="1">
    <location>
        <begin position="185"/>
        <end position="217"/>
    </location>
</feature>
<feature type="region of interest" description="Disordered" evidence="1">
    <location>
        <begin position="172"/>
        <end position="217"/>
    </location>
</feature>
<dbReference type="EMBL" id="KL197717">
    <property type="protein sequence ID" value="KDQ58778.1"/>
    <property type="molecule type" value="Genomic_DNA"/>
</dbReference>
<evidence type="ECO:0000256" key="1">
    <source>
        <dbReference type="SAM" id="MobiDB-lite"/>
    </source>
</evidence>
<organism evidence="3 4">
    <name type="scientific">Jaapia argillacea MUCL 33604</name>
    <dbReference type="NCBI Taxonomy" id="933084"/>
    <lineage>
        <taxon>Eukaryota</taxon>
        <taxon>Fungi</taxon>
        <taxon>Dikarya</taxon>
        <taxon>Basidiomycota</taxon>
        <taxon>Agaricomycotina</taxon>
        <taxon>Agaricomycetes</taxon>
        <taxon>Agaricomycetidae</taxon>
        <taxon>Jaapiales</taxon>
        <taxon>Jaapiaceae</taxon>
        <taxon>Jaapia</taxon>
    </lineage>
</organism>
<evidence type="ECO:0000313" key="4">
    <source>
        <dbReference type="Proteomes" id="UP000027265"/>
    </source>
</evidence>
<feature type="domain" description="Domain of unknown function at the cortex 1" evidence="2">
    <location>
        <begin position="4"/>
        <end position="334"/>
    </location>
</feature>
<dbReference type="PANTHER" id="PTHR34826:SF2">
    <property type="entry name" value="UPF0590 PROTEIN C409.17C"/>
    <property type="match status" value="1"/>
</dbReference>